<sequence length="66" mass="7907">MNVQIISVNFEYKNYEKNYYLLLFGTLFIQPFSKISYHALLSHPITLNYYSHETYKQKLLKLSSLP</sequence>
<dbReference type="Proteomes" id="UP000254712">
    <property type="component" value="Unassembled WGS sequence"/>
</dbReference>
<evidence type="ECO:0000313" key="2">
    <source>
        <dbReference type="Proteomes" id="UP000254712"/>
    </source>
</evidence>
<proteinExistence type="predicted"/>
<dbReference type="EMBL" id="UGXT01000002">
    <property type="protein sequence ID" value="SUH36641.1"/>
    <property type="molecule type" value="Genomic_DNA"/>
</dbReference>
<evidence type="ECO:0000313" key="1">
    <source>
        <dbReference type="EMBL" id="SUH36641.1"/>
    </source>
</evidence>
<reference evidence="1 2" key="1">
    <citation type="submission" date="2018-06" db="EMBL/GenBank/DDBJ databases">
        <authorList>
            <consortium name="Pathogen Informatics"/>
            <person name="Doyle S."/>
        </authorList>
    </citation>
    <scope>NUCLEOTIDE SEQUENCE [LARGE SCALE GENOMIC DNA]</scope>
    <source>
        <strain evidence="1 2">NCTC8261</strain>
    </source>
</reference>
<organism evidence="1 2">
    <name type="scientific">Salmonella enterica I</name>
    <dbReference type="NCBI Taxonomy" id="59201"/>
    <lineage>
        <taxon>Bacteria</taxon>
        <taxon>Pseudomonadati</taxon>
        <taxon>Pseudomonadota</taxon>
        <taxon>Gammaproteobacteria</taxon>
        <taxon>Enterobacterales</taxon>
        <taxon>Enterobacteriaceae</taxon>
        <taxon>Salmonella</taxon>
    </lineage>
</organism>
<accession>A0A379WSC2</accession>
<gene>
    <name evidence="1" type="ORF">NCTC8261_02902</name>
</gene>
<dbReference type="AlphaFoldDB" id="A0A379WSC2"/>
<protein>
    <submittedName>
        <fullName evidence="1">Uncharacterized protein</fullName>
    </submittedName>
</protein>
<name>A0A379WSC2_SALET</name>